<feature type="region of interest" description="Disordered" evidence="1">
    <location>
        <begin position="1"/>
        <end position="69"/>
    </location>
</feature>
<dbReference type="Proteomes" id="UP000094385">
    <property type="component" value="Unassembled WGS sequence"/>
</dbReference>
<protein>
    <submittedName>
        <fullName evidence="2">Uncharacterized protein</fullName>
    </submittedName>
</protein>
<dbReference type="EMBL" id="KV454296">
    <property type="protein sequence ID" value="ODQ71896.1"/>
    <property type="molecule type" value="Genomic_DNA"/>
</dbReference>
<name>A0A1E3Q2J8_LIPST</name>
<evidence type="ECO:0000313" key="2">
    <source>
        <dbReference type="EMBL" id="ODQ71896.1"/>
    </source>
</evidence>
<feature type="compositionally biased region" description="Acidic residues" evidence="1">
    <location>
        <begin position="323"/>
        <end position="337"/>
    </location>
</feature>
<feature type="compositionally biased region" description="Polar residues" evidence="1">
    <location>
        <begin position="95"/>
        <end position="104"/>
    </location>
</feature>
<sequence>MAAQVSAPASSSHPRKSRFSWVRKLVPTSRSLHSKTSSSPPPYTASHPLTPHGRVDGMSPVTTSSSLAPLYNHSHNQQQYGYSRDESLRTPSILTTSTSGSVNSGLYRGSPHYAPTRRRGSSGICDDRSSVDSNISLTLNAASATGTYVYNNVFASATASTSAGTMTPHSSKRHLQSKLTPSITTTTTGTATSRRSPSTLSSSSSTNNTSLMTLPPGFNHVTTSTANSINTSSSNYYYGDNASVITLASSSKRRRKSIDTNASTRALAPDSLFGGSRESLPLTVATGGGASSVGRSVSIPANGTGSARRSLSGSRQTTRTQEYDSDTESGSENEMDVAGDNGRCAILGNHDVDEMRFEKTSVDLIDRGRSPASASMT</sequence>
<feature type="region of interest" description="Disordered" evidence="1">
    <location>
        <begin position="250"/>
        <end position="339"/>
    </location>
</feature>
<feature type="compositionally biased region" description="Polar residues" evidence="1">
    <location>
        <begin position="60"/>
        <end position="69"/>
    </location>
</feature>
<feature type="compositionally biased region" description="Low complexity" evidence="1">
    <location>
        <begin position="27"/>
        <end position="38"/>
    </location>
</feature>
<evidence type="ECO:0000313" key="3">
    <source>
        <dbReference type="Proteomes" id="UP000094385"/>
    </source>
</evidence>
<feature type="region of interest" description="Disordered" evidence="1">
    <location>
        <begin position="162"/>
        <end position="216"/>
    </location>
</feature>
<feature type="compositionally biased region" description="Low complexity" evidence="1">
    <location>
        <begin position="180"/>
        <end position="215"/>
    </location>
</feature>
<reference evidence="2 3" key="1">
    <citation type="journal article" date="2016" name="Proc. Natl. Acad. Sci. U.S.A.">
        <title>Comparative genomics of biotechnologically important yeasts.</title>
        <authorList>
            <person name="Riley R."/>
            <person name="Haridas S."/>
            <person name="Wolfe K.H."/>
            <person name="Lopes M.R."/>
            <person name="Hittinger C.T."/>
            <person name="Goeker M."/>
            <person name="Salamov A.A."/>
            <person name="Wisecaver J.H."/>
            <person name="Long T.M."/>
            <person name="Calvey C.H."/>
            <person name="Aerts A.L."/>
            <person name="Barry K.W."/>
            <person name="Choi C."/>
            <person name="Clum A."/>
            <person name="Coughlan A.Y."/>
            <person name="Deshpande S."/>
            <person name="Douglass A.P."/>
            <person name="Hanson S.J."/>
            <person name="Klenk H.-P."/>
            <person name="LaButti K.M."/>
            <person name="Lapidus A."/>
            <person name="Lindquist E.A."/>
            <person name="Lipzen A.M."/>
            <person name="Meier-Kolthoff J.P."/>
            <person name="Ohm R.A."/>
            <person name="Otillar R.P."/>
            <person name="Pangilinan J.L."/>
            <person name="Peng Y."/>
            <person name="Rokas A."/>
            <person name="Rosa C.A."/>
            <person name="Scheuner C."/>
            <person name="Sibirny A.A."/>
            <person name="Slot J.C."/>
            <person name="Stielow J.B."/>
            <person name="Sun H."/>
            <person name="Kurtzman C.P."/>
            <person name="Blackwell M."/>
            <person name="Grigoriev I.V."/>
            <person name="Jeffries T.W."/>
        </authorList>
    </citation>
    <scope>NUCLEOTIDE SEQUENCE [LARGE SCALE GENOMIC DNA]</scope>
    <source>
        <strain evidence="2 3">NRRL Y-11557</strain>
    </source>
</reference>
<dbReference type="AlphaFoldDB" id="A0A1E3Q2J8"/>
<feature type="compositionally biased region" description="Polar residues" evidence="1">
    <location>
        <begin position="299"/>
        <end position="320"/>
    </location>
</feature>
<feature type="region of interest" description="Disordered" evidence="1">
    <location>
        <begin position="95"/>
        <end position="126"/>
    </location>
</feature>
<dbReference type="OrthoDB" id="5377012at2759"/>
<proteinExistence type="predicted"/>
<gene>
    <name evidence="2" type="ORF">LIPSTDRAFT_111968</name>
</gene>
<organism evidence="2 3">
    <name type="scientific">Lipomyces starkeyi NRRL Y-11557</name>
    <dbReference type="NCBI Taxonomy" id="675824"/>
    <lineage>
        <taxon>Eukaryota</taxon>
        <taxon>Fungi</taxon>
        <taxon>Dikarya</taxon>
        <taxon>Ascomycota</taxon>
        <taxon>Saccharomycotina</taxon>
        <taxon>Lipomycetes</taxon>
        <taxon>Lipomycetales</taxon>
        <taxon>Lipomycetaceae</taxon>
        <taxon>Lipomyces</taxon>
    </lineage>
</organism>
<evidence type="ECO:0000256" key="1">
    <source>
        <dbReference type="SAM" id="MobiDB-lite"/>
    </source>
</evidence>
<keyword evidence="3" id="KW-1185">Reference proteome</keyword>
<accession>A0A1E3Q2J8</accession>